<feature type="repeat" description="PPR" evidence="3">
    <location>
        <begin position="262"/>
        <end position="296"/>
    </location>
</feature>
<dbReference type="Gene3D" id="1.25.40.10">
    <property type="entry name" value="Tetratricopeptide repeat domain"/>
    <property type="match status" value="3"/>
</dbReference>
<dbReference type="InterPro" id="IPR002885">
    <property type="entry name" value="PPR_rpt"/>
</dbReference>
<evidence type="ECO:0000313" key="5">
    <source>
        <dbReference type="Proteomes" id="UP001237642"/>
    </source>
</evidence>
<dbReference type="EMBL" id="JAUIZM010000002">
    <property type="protein sequence ID" value="KAK1395540.1"/>
    <property type="molecule type" value="Genomic_DNA"/>
</dbReference>
<accession>A0AAD8J0M4</accession>
<dbReference type="InterPro" id="IPR011990">
    <property type="entry name" value="TPR-like_helical_dom_sf"/>
</dbReference>
<comment type="similarity">
    <text evidence="1">Belongs to the PPR family. P subfamily.</text>
</comment>
<evidence type="ECO:0000256" key="2">
    <source>
        <dbReference type="ARBA" id="ARBA00022737"/>
    </source>
</evidence>
<feature type="repeat" description="PPR" evidence="3">
    <location>
        <begin position="227"/>
        <end position="261"/>
    </location>
</feature>
<proteinExistence type="inferred from homology"/>
<dbReference type="Pfam" id="PF12854">
    <property type="entry name" value="PPR_1"/>
    <property type="match status" value="1"/>
</dbReference>
<dbReference type="InterPro" id="IPR050667">
    <property type="entry name" value="PPR-containing_protein"/>
</dbReference>
<sequence length="474" mass="53315">MQKVKISPFRLSSLLRLEPDPKLALKLFLNPNPDTNPPPNPNVKPKPFRYSLLSYDLIITKLGRAKMLTEMEQIVEQMKRETRFVPTEIIFCNIINYYARARLPDRALRIYDQIPSFRCGRTVKSFNTLLNGLIYCKMFDKVNELVKDINVYAQLDVCTCNILINAAFSVGDLGSAWKVFDEMSKRGVLPNVVTFGTMVNGLCRNGMLDEAFKMKEEMVEVFNLRPSVSVYVALIKGLCKVGEVDSAFGLKKEMVENEVKLECSVYSTLVAALFKAGRRGEVAGLLDEMRLGGCKPDVVCYNSLISGYCNDGDFDLAFGLLKEMVEEGVKPDVVTYNIIIGAYCRQGKLGEANDLFDEMPSRECKPDVNTYRMLFDGLRDHMQLEEAACILDEMVFKGFFPRDTSVSDFMDKLVEKGETKLVWKALNNLAKGNLIDVGTWSKVISMVCEQEKLSDTCNSIDTLTLTSSNLASIN</sequence>
<dbReference type="AlphaFoldDB" id="A0AAD8J0M4"/>
<keyword evidence="2" id="KW-0677">Repeat</keyword>
<evidence type="ECO:0000313" key="4">
    <source>
        <dbReference type="EMBL" id="KAK1395540.1"/>
    </source>
</evidence>
<dbReference type="PANTHER" id="PTHR47939:SF13">
    <property type="entry name" value="OS03G0201400 PROTEIN"/>
    <property type="match status" value="1"/>
</dbReference>
<dbReference type="NCBIfam" id="TIGR00756">
    <property type="entry name" value="PPR"/>
    <property type="match status" value="6"/>
</dbReference>
<comment type="caution">
    <text evidence="4">The sequence shown here is derived from an EMBL/GenBank/DDBJ whole genome shotgun (WGS) entry which is preliminary data.</text>
</comment>
<feature type="repeat" description="PPR" evidence="3">
    <location>
        <begin position="332"/>
        <end position="366"/>
    </location>
</feature>
<organism evidence="4 5">
    <name type="scientific">Heracleum sosnowskyi</name>
    <dbReference type="NCBI Taxonomy" id="360622"/>
    <lineage>
        <taxon>Eukaryota</taxon>
        <taxon>Viridiplantae</taxon>
        <taxon>Streptophyta</taxon>
        <taxon>Embryophyta</taxon>
        <taxon>Tracheophyta</taxon>
        <taxon>Spermatophyta</taxon>
        <taxon>Magnoliopsida</taxon>
        <taxon>eudicotyledons</taxon>
        <taxon>Gunneridae</taxon>
        <taxon>Pentapetalae</taxon>
        <taxon>asterids</taxon>
        <taxon>campanulids</taxon>
        <taxon>Apiales</taxon>
        <taxon>Apiaceae</taxon>
        <taxon>Apioideae</taxon>
        <taxon>apioid superclade</taxon>
        <taxon>Tordylieae</taxon>
        <taxon>Tordyliinae</taxon>
        <taxon>Heracleum</taxon>
    </lineage>
</organism>
<dbReference type="Pfam" id="PF13041">
    <property type="entry name" value="PPR_2"/>
    <property type="match status" value="2"/>
</dbReference>
<reference evidence="4" key="2">
    <citation type="submission" date="2023-05" db="EMBL/GenBank/DDBJ databases">
        <authorList>
            <person name="Schelkunov M.I."/>
        </authorList>
    </citation>
    <scope>NUCLEOTIDE SEQUENCE</scope>
    <source>
        <strain evidence="4">Hsosn_3</strain>
        <tissue evidence="4">Leaf</tissue>
    </source>
</reference>
<feature type="repeat" description="PPR" evidence="3">
    <location>
        <begin position="367"/>
        <end position="401"/>
    </location>
</feature>
<dbReference type="Proteomes" id="UP001237642">
    <property type="component" value="Unassembled WGS sequence"/>
</dbReference>
<evidence type="ECO:0000256" key="1">
    <source>
        <dbReference type="ARBA" id="ARBA00007626"/>
    </source>
</evidence>
<protein>
    <submittedName>
        <fullName evidence="4">Pentatricopeptide repeat-containing protein</fullName>
    </submittedName>
</protein>
<reference evidence="4" key="1">
    <citation type="submission" date="2023-02" db="EMBL/GenBank/DDBJ databases">
        <title>Genome of toxic invasive species Heracleum sosnowskyi carries increased number of genes despite the absence of recent whole-genome duplications.</title>
        <authorList>
            <person name="Schelkunov M."/>
            <person name="Shtratnikova V."/>
            <person name="Makarenko M."/>
            <person name="Klepikova A."/>
            <person name="Omelchenko D."/>
            <person name="Novikova G."/>
            <person name="Obukhova E."/>
            <person name="Bogdanov V."/>
            <person name="Penin A."/>
            <person name="Logacheva M."/>
        </authorList>
    </citation>
    <scope>NUCLEOTIDE SEQUENCE</scope>
    <source>
        <strain evidence="4">Hsosn_3</strain>
        <tissue evidence="4">Leaf</tissue>
    </source>
</reference>
<gene>
    <name evidence="4" type="ORF">POM88_005403</name>
</gene>
<dbReference type="PROSITE" id="PS51375">
    <property type="entry name" value="PPR"/>
    <property type="match status" value="7"/>
</dbReference>
<evidence type="ECO:0000256" key="3">
    <source>
        <dbReference type="PROSITE-ProRule" id="PRU00708"/>
    </source>
</evidence>
<keyword evidence="5" id="KW-1185">Reference proteome</keyword>
<name>A0AAD8J0M4_9APIA</name>
<feature type="repeat" description="PPR" evidence="3">
    <location>
        <begin position="191"/>
        <end position="221"/>
    </location>
</feature>
<dbReference type="PANTHER" id="PTHR47939">
    <property type="entry name" value="MEMBRANE-ASSOCIATED SALT-INDUCIBLE PROTEIN-LIKE"/>
    <property type="match status" value="1"/>
</dbReference>
<dbReference type="Pfam" id="PF01535">
    <property type="entry name" value="PPR"/>
    <property type="match status" value="3"/>
</dbReference>
<feature type="repeat" description="PPR" evidence="3">
    <location>
        <begin position="297"/>
        <end position="331"/>
    </location>
</feature>
<feature type="repeat" description="PPR" evidence="3">
    <location>
        <begin position="156"/>
        <end position="190"/>
    </location>
</feature>